<evidence type="ECO:0000256" key="1">
    <source>
        <dbReference type="SAM" id="MobiDB-lite"/>
    </source>
</evidence>
<organism evidence="3 4">
    <name type="scientific">Neobacillus cucumis</name>
    <dbReference type="NCBI Taxonomy" id="1740721"/>
    <lineage>
        <taxon>Bacteria</taxon>
        <taxon>Bacillati</taxon>
        <taxon>Bacillota</taxon>
        <taxon>Bacilli</taxon>
        <taxon>Bacillales</taxon>
        <taxon>Bacillaceae</taxon>
        <taxon>Neobacillus</taxon>
    </lineage>
</organism>
<feature type="compositionally biased region" description="Low complexity" evidence="1">
    <location>
        <begin position="65"/>
        <end position="81"/>
    </location>
</feature>
<keyword evidence="4" id="KW-1185">Reference proteome</keyword>
<evidence type="ECO:0000313" key="3">
    <source>
        <dbReference type="EMBL" id="PLS05437.1"/>
    </source>
</evidence>
<accession>A0A2N5HIT3</accession>
<dbReference type="Gene3D" id="2.60.120.260">
    <property type="entry name" value="Galactose-binding domain-like"/>
    <property type="match status" value="1"/>
</dbReference>
<evidence type="ECO:0000313" key="4">
    <source>
        <dbReference type="Proteomes" id="UP000234950"/>
    </source>
</evidence>
<feature type="signal peptide" evidence="2">
    <location>
        <begin position="1"/>
        <end position="19"/>
    </location>
</feature>
<dbReference type="AlphaFoldDB" id="A0A2N5HIT3"/>
<sequence length="683" mass="77070">MILLRKNKVWAILSTTALASSIILPSSIVSGQTQGYNANPSIQDVGSKLRSESLEEAKEANKIDLSGSSTETSQTSSSSNTLTQENVGIVKKWLTNNDYTAKYTLTDFTLRAVGKYGEVWVANNLSYPTNDPRNGKVAISDEQVNYLLNQFDNNMYEKETSFFGKPKERTGEDGYNGWYKDKSGRTVILIDNIKDASYYNPNYPSYIAGYFSPSISDFADRNVMTIDAYDWVNRTGPNSANPYLYEGVFAHEFQHLLHRDSDAAEENFVNEGLSDFAQYLVGYGHSTKHVEFFMNNLRNSLTIWGDQSDLQILGDYGTAYLFQLYLYERFGEPFIQAEFKNQRQGISGINESLKEIGAKEDFATLYQDYMTAVMVDGKYLGSNTFKYNLIDLKPNISAVKQDNIVPAWGTDLKTIIPDKKIDHLYFKGLDFLSTKWTSAEDPTRGKVLWSNEGDQADNFLIKELDLTNLTQAAVSFDTKYDIEEQWDFGAVQVSTDNGKTWTSLSNADTRSDLVNGGYPKIKENLPGFTGSSNGWKTETFDLSQYKGQKILLGFRYLTDWGFNEAGWYLSNLQLNGNLIDKMEDTSGFMSLEQATKEYVNYQVQFIGYKKGAANGTESHVKVIRFPSLVNMSEADRLDLKNMLRSAEFEKVVMMTTYAAPEGKNGSVDYNYDVVMKNTSKKSK</sequence>
<reference evidence="3 4" key="1">
    <citation type="submission" date="2017-11" db="EMBL/GenBank/DDBJ databases">
        <title>Comparitive Functional Genomics of Dry Heat Resistant strains isolated from the Viking Spacecraft.</title>
        <authorList>
            <person name="Seuylemezian A."/>
            <person name="Cooper K."/>
            <person name="Vaishampayan P."/>
        </authorList>
    </citation>
    <scope>NUCLEOTIDE SEQUENCE [LARGE SCALE GENOMIC DNA]</scope>
    <source>
        <strain evidence="3 4">V32-6</strain>
    </source>
</reference>
<name>A0A2N5HIT3_9BACI</name>
<keyword evidence="2" id="KW-0732">Signal</keyword>
<proteinExistence type="predicted"/>
<dbReference type="EMBL" id="PGVE01000041">
    <property type="protein sequence ID" value="PLS05437.1"/>
    <property type="molecule type" value="Genomic_DNA"/>
</dbReference>
<feature type="chain" id="PRO_5038353965" evidence="2">
    <location>
        <begin position="20"/>
        <end position="683"/>
    </location>
</feature>
<feature type="region of interest" description="Disordered" evidence="1">
    <location>
        <begin position="59"/>
        <end position="81"/>
    </location>
</feature>
<dbReference type="Proteomes" id="UP000234950">
    <property type="component" value="Unassembled WGS sequence"/>
</dbReference>
<dbReference type="OrthoDB" id="275270at2"/>
<comment type="caution">
    <text evidence="3">The sequence shown here is derived from an EMBL/GenBank/DDBJ whole genome shotgun (WGS) entry which is preliminary data.</text>
</comment>
<evidence type="ECO:0000256" key="2">
    <source>
        <dbReference type="SAM" id="SignalP"/>
    </source>
</evidence>
<dbReference type="Pfam" id="PF20773">
    <property type="entry name" value="InhA-like_MAM"/>
    <property type="match status" value="1"/>
</dbReference>
<gene>
    <name evidence="3" type="ORF">CVD27_10600</name>
</gene>
<protein>
    <submittedName>
        <fullName evidence="3">Peptidase M6</fullName>
    </submittedName>
</protein>